<reference evidence="2 3" key="1">
    <citation type="submission" date="2019-07" db="EMBL/GenBank/DDBJ databases">
        <title>Draft genome assembly of a fouling barnacle, Amphibalanus amphitrite (Darwin, 1854): The first reference genome for Thecostraca.</title>
        <authorList>
            <person name="Kim W."/>
        </authorList>
    </citation>
    <scope>NUCLEOTIDE SEQUENCE [LARGE SCALE GENOMIC DNA]</scope>
    <source>
        <strain evidence="2">SNU_AA5</strain>
        <tissue evidence="2">Soma without cirri and trophi</tissue>
    </source>
</reference>
<protein>
    <submittedName>
        <fullName evidence="2">Uncharacterized protein</fullName>
    </submittedName>
</protein>
<gene>
    <name evidence="2" type="ORF">FJT64_015824</name>
</gene>
<keyword evidence="3" id="KW-1185">Reference proteome</keyword>
<proteinExistence type="predicted"/>
<evidence type="ECO:0000313" key="2">
    <source>
        <dbReference type="EMBL" id="KAF0313690.1"/>
    </source>
</evidence>
<feature type="region of interest" description="Disordered" evidence="1">
    <location>
        <begin position="61"/>
        <end position="110"/>
    </location>
</feature>
<accession>A0A6A4XBL6</accession>
<evidence type="ECO:0000313" key="3">
    <source>
        <dbReference type="Proteomes" id="UP000440578"/>
    </source>
</evidence>
<feature type="compositionally biased region" description="Polar residues" evidence="1">
    <location>
        <begin position="148"/>
        <end position="157"/>
    </location>
</feature>
<evidence type="ECO:0000256" key="1">
    <source>
        <dbReference type="SAM" id="MobiDB-lite"/>
    </source>
</evidence>
<dbReference type="Proteomes" id="UP000440578">
    <property type="component" value="Unassembled WGS sequence"/>
</dbReference>
<name>A0A6A4XBL6_AMPAM</name>
<sequence length="196" mass="20328">MPNVATDNRNISKSGKAYRVCHVTLESTGNLPGARRGAFGQNLLSSIDQSPKSGWVAMAGGRVCDPPSPAAPAADPAATDTAEPGLHGDGAAERHHGRRRAGGAPADRPLQLRVLRALPPPRHLLQHQLQLPSAAPVDSTPRCPTFPGSPSTPTARCSSVRAAPTTCSFVDTTRTASTRPPPATGVTAASVPMTRR</sequence>
<feature type="compositionally biased region" description="Low complexity" evidence="1">
    <location>
        <begin position="71"/>
        <end position="82"/>
    </location>
</feature>
<comment type="caution">
    <text evidence="2">The sequence shown here is derived from an EMBL/GenBank/DDBJ whole genome shotgun (WGS) entry which is preliminary data.</text>
</comment>
<dbReference type="EMBL" id="VIIS01000074">
    <property type="protein sequence ID" value="KAF0313690.1"/>
    <property type="molecule type" value="Genomic_DNA"/>
</dbReference>
<dbReference type="AlphaFoldDB" id="A0A6A4XBL6"/>
<organism evidence="2 3">
    <name type="scientific">Amphibalanus amphitrite</name>
    <name type="common">Striped barnacle</name>
    <name type="synonym">Balanus amphitrite</name>
    <dbReference type="NCBI Taxonomy" id="1232801"/>
    <lineage>
        <taxon>Eukaryota</taxon>
        <taxon>Metazoa</taxon>
        <taxon>Ecdysozoa</taxon>
        <taxon>Arthropoda</taxon>
        <taxon>Crustacea</taxon>
        <taxon>Multicrustacea</taxon>
        <taxon>Cirripedia</taxon>
        <taxon>Thoracica</taxon>
        <taxon>Thoracicalcarea</taxon>
        <taxon>Balanomorpha</taxon>
        <taxon>Balanoidea</taxon>
        <taxon>Balanidae</taxon>
        <taxon>Amphibalaninae</taxon>
        <taxon>Amphibalanus</taxon>
    </lineage>
</organism>
<feature type="region of interest" description="Disordered" evidence="1">
    <location>
        <begin position="132"/>
        <end position="196"/>
    </location>
</feature>